<evidence type="ECO:0000256" key="5">
    <source>
        <dbReference type="ARBA" id="ARBA00022737"/>
    </source>
</evidence>
<reference evidence="8" key="1">
    <citation type="submission" date="2021-03" db="EMBL/GenBank/DDBJ databases">
        <title>Draft genome sequence of rust myrtle Austropuccinia psidii MF-1, a brazilian biotype.</title>
        <authorList>
            <person name="Quecine M.C."/>
            <person name="Pachon D.M.R."/>
            <person name="Bonatelli M.L."/>
            <person name="Correr F.H."/>
            <person name="Franceschini L.M."/>
            <person name="Leite T.F."/>
            <person name="Margarido G.R.A."/>
            <person name="Almeida C.A."/>
            <person name="Ferrarezi J.A."/>
            <person name="Labate C.A."/>
        </authorList>
    </citation>
    <scope>NUCLEOTIDE SEQUENCE</scope>
    <source>
        <strain evidence="8">MF-1</strain>
    </source>
</reference>
<dbReference type="GO" id="GO:0030687">
    <property type="term" value="C:preribosome, large subunit precursor"/>
    <property type="evidence" value="ECO:0007669"/>
    <property type="project" value="TreeGrafter"/>
</dbReference>
<feature type="domain" description="BOP1 N-terminal" evidence="7">
    <location>
        <begin position="1"/>
        <end position="170"/>
    </location>
</feature>
<evidence type="ECO:0000256" key="1">
    <source>
        <dbReference type="ARBA" id="ARBA00004604"/>
    </source>
</evidence>
<gene>
    <name evidence="8" type="ORF">O181_094988</name>
</gene>
<evidence type="ECO:0000259" key="7">
    <source>
        <dbReference type="SMART" id="SM01035"/>
    </source>
</evidence>
<evidence type="ECO:0000313" key="8">
    <source>
        <dbReference type="EMBL" id="MBW0555273.1"/>
    </source>
</evidence>
<dbReference type="GO" id="GO:0000463">
    <property type="term" value="P:maturation of LSU-rRNA from tricistronic rRNA transcript (SSU-rRNA, 5.8S rRNA, LSU-rRNA)"/>
    <property type="evidence" value="ECO:0007669"/>
    <property type="project" value="TreeGrafter"/>
</dbReference>
<evidence type="ECO:0000256" key="3">
    <source>
        <dbReference type="ARBA" id="ARBA00022552"/>
    </source>
</evidence>
<accession>A0A9Q3PAS1</accession>
<dbReference type="SMART" id="SM01035">
    <property type="entry name" value="BOP1NT"/>
    <property type="match status" value="1"/>
</dbReference>
<keyword evidence="5" id="KW-0677">Repeat</keyword>
<proteinExistence type="predicted"/>
<comment type="subcellular location">
    <subcellularLocation>
        <location evidence="1">Nucleus</location>
        <location evidence="1">Nucleolus</location>
    </subcellularLocation>
</comment>
<dbReference type="Pfam" id="PF08145">
    <property type="entry name" value="BOP1NT"/>
    <property type="match status" value="1"/>
</dbReference>
<dbReference type="InterPro" id="IPR028598">
    <property type="entry name" value="BOP1/Erb1"/>
</dbReference>
<keyword evidence="3" id="KW-0698">rRNA processing</keyword>
<evidence type="ECO:0000313" key="9">
    <source>
        <dbReference type="Proteomes" id="UP000765509"/>
    </source>
</evidence>
<dbReference type="InterPro" id="IPR012953">
    <property type="entry name" value="BOP1_N_dom"/>
</dbReference>
<keyword evidence="9" id="KW-1185">Reference proteome</keyword>
<sequence>MTVSTLTYLSLSAKQRFIPSKWEHKKVMKIVRAIYQGCIVPNKPKVEKPQFYRIWSSEDQPRAMRPMYMPASKLKLPGHIKSYNPPAEYLFDEDKRKAWEQADPSNQKIDFIPAQYPSLRLVPEYSDFVQQRFDHCLGLYLAPQMLRWRSKLDISDPSKLLPKLPSPKDL</sequence>
<dbReference type="OrthoDB" id="5571054at2759"/>
<dbReference type="EMBL" id="AVOT02062181">
    <property type="protein sequence ID" value="MBW0555273.1"/>
    <property type="molecule type" value="Genomic_DNA"/>
</dbReference>
<keyword evidence="2" id="KW-0690">Ribosome biogenesis</keyword>
<evidence type="ECO:0000256" key="6">
    <source>
        <dbReference type="ARBA" id="ARBA00023242"/>
    </source>
</evidence>
<dbReference type="PANTHER" id="PTHR17605">
    <property type="entry name" value="RIBOSOME BIOGENESIS PROTEIN BOP1 BLOCK OF PROLIFERATION 1 PROTEIN"/>
    <property type="match status" value="1"/>
</dbReference>
<protein>
    <recommendedName>
        <fullName evidence="7">BOP1 N-terminal domain-containing protein</fullName>
    </recommendedName>
</protein>
<keyword evidence="4" id="KW-0853">WD repeat</keyword>
<evidence type="ECO:0000256" key="2">
    <source>
        <dbReference type="ARBA" id="ARBA00022517"/>
    </source>
</evidence>
<dbReference type="GO" id="GO:0043021">
    <property type="term" value="F:ribonucleoprotein complex binding"/>
    <property type="evidence" value="ECO:0007669"/>
    <property type="project" value="TreeGrafter"/>
</dbReference>
<evidence type="ECO:0000256" key="4">
    <source>
        <dbReference type="ARBA" id="ARBA00022574"/>
    </source>
</evidence>
<name>A0A9Q3PAS1_9BASI</name>
<dbReference type="PANTHER" id="PTHR17605:SF0">
    <property type="entry name" value="RIBOSOME BIOGENESIS PROTEIN BOP1"/>
    <property type="match status" value="1"/>
</dbReference>
<comment type="caution">
    <text evidence="8">The sequence shown here is derived from an EMBL/GenBank/DDBJ whole genome shotgun (WGS) entry which is preliminary data.</text>
</comment>
<keyword evidence="6" id="KW-0539">Nucleus</keyword>
<dbReference type="Proteomes" id="UP000765509">
    <property type="component" value="Unassembled WGS sequence"/>
</dbReference>
<dbReference type="GO" id="GO:0070545">
    <property type="term" value="C:PeBoW complex"/>
    <property type="evidence" value="ECO:0007669"/>
    <property type="project" value="TreeGrafter"/>
</dbReference>
<organism evidence="8 9">
    <name type="scientific">Austropuccinia psidii MF-1</name>
    <dbReference type="NCBI Taxonomy" id="1389203"/>
    <lineage>
        <taxon>Eukaryota</taxon>
        <taxon>Fungi</taxon>
        <taxon>Dikarya</taxon>
        <taxon>Basidiomycota</taxon>
        <taxon>Pucciniomycotina</taxon>
        <taxon>Pucciniomycetes</taxon>
        <taxon>Pucciniales</taxon>
        <taxon>Sphaerophragmiaceae</taxon>
        <taxon>Austropuccinia</taxon>
    </lineage>
</organism>
<dbReference type="AlphaFoldDB" id="A0A9Q3PAS1"/>